<evidence type="ECO:0000313" key="4">
    <source>
        <dbReference type="EMBL" id="NXH37069.1"/>
    </source>
</evidence>
<keyword evidence="1" id="KW-0345">HDL</keyword>
<feature type="non-terminal residue" evidence="4">
    <location>
        <position position="115"/>
    </location>
</feature>
<dbReference type="AlphaFoldDB" id="A0A7K9JFL0"/>
<keyword evidence="1" id="KW-0011">Acute phase</keyword>
<accession>A0A7K9JFL0</accession>
<gene>
    <name evidence="4" type="primary">Saa</name>
    <name evidence="4" type="ORF">MYIHEB_R00925</name>
</gene>
<name>A0A7K9JFL0_9CORV</name>
<evidence type="ECO:0000256" key="1">
    <source>
        <dbReference type="RuleBase" id="RU000539"/>
    </source>
</evidence>
<feature type="signal peptide" evidence="3">
    <location>
        <begin position="1"/>
        <end position="18"/>
    </location>
</feature>
<dbReference type="EMBL" id="VWZQ01013538">
    <property type="protein sequence ID" value="NXH37069.1"/>
    <property type="molecule type" value="Genomic_DNA"/>
</dbReference>
<feature type="chain" id="PRO_5029584885" description="Serum amyloid A protein" evidence="3">
    <location>
        <begin position="19"/>
        <end position="115"/>
    </location>
</feature>
<evidence type="ECO:0000313" key="5">
    <source>
        <dbReference type="Proteomes" id="UP000534930"/>
    </source>
</evidence>
<comment type="function">
    <text evidence="1">Major acute phase reactant. Apolipoprotein of the HDL complex.</text>
</comment>
<organism evidence="4 5">
    <name type="scientific">Myiagra hebetior</name>
    <dbReference type="NCBI Taxonomy" id="381031"/>
    <lineage>
        <taxon>Eukaryota</taxon>
        <taxon>Metazoa</taxon>
        <taxon>Chordata</taxon>
        <taxon>Craniata</taxon>
        <taxon>Vertebrata</taxon>
        <taxon>Euteleostomi</taxon>
        <taxon>Archelosauria</taxon>
        <taxon>Archosauria</taxon>
        <taxon>Dinosauria</taxon>
        <taxon>Saurischia</taxon>
        <taxon>Theropoda</taxon>
        <taxon>Coelurosauria</taxon>
        <taxon>Aves</taxon>
        <taxon>Neognathae</taxon>
        <taxon>Neoaves</taxon>
        <taxon>Telluraves</taxon>
        <taxon>Australaves</taxon>
        <taxon>Passeriformes</taxon>
        <taxon>Corvoidea</taxon>
        <taxon>Monarchidae</taxon>
        <taxon>Myiagra</taxon>
    </lineage>
</organism>
<dbReference type="InterPro" id="IPR000096">
    <property type="entry name" value="Serum_amyloid_A"/>
</dbReference>
<dbReference type="SMART" id="SM00197">
    <property type="entry name" value="SAA"/>
    <property type="match status" value="1"/>
</dbReference>
<dbReference type="Gene3D" id="1.10.132.110">
    <property type="entry name" value="Serum amyloid A protein"/>
    <property type="match status" value="1"/>
</dbReference>
<proteinExistence type="inferred from homology"/>
<comment type="similarity">
    <text evidence="1">Belongs to the SAA family.</text>
</comment>
<sequence>VRLSVCIVLFSMVVCASAQSPGLVKAMVRVGKVVLDVLGWVLDMFRAYQDTSKANYKDIDKHFNVRENYDALWRGCGRAWSVKVISYEDTWADSEANARGRSCGDSNRYRPAGAP</sequence>
<keyword evidence="3" id="KW-0732">Signal</keyword>
<dbReference type="Pfam" id="PF00277">
    <property type="entry name" value="SAA"/>
    <property type="match status" value="1"/>
</dbReference>
<keyword evidence="5" id="KW-1185">Reference proteome</keyword>
<reference evidence="4 5" key="1">
    <citation type="submission" date="2019-09" db="EMBL/GenBank/DDBJ databases">
        <title>Bird 10,000 Genomes (B10K) Project - Family phase.</title>
        <authorList>
            <person name="Zhang G."/>
        </authorList>
    </citation>
    <scope>NUCLEOTIDE SEQUENCE [LARGE SCALE GENOMIC DNA]</scope>
    <source>
        <strain evidence="4">B10K-DU-001-33</strain>
        <tissue evidence="4">Muscle</tissue>
    </source>
</reference>
<evidence type="ECO:0000256" key="3">
    <source>
        <dbReference type="SAM" id="SignalP"/>
    </source>
</evidence>
<comment type="caution">
    <text evidence="4">The sequence shown here is derived from an EMBL/GenBank/DDBJ whole genome shotgun (WGS) entry which is preliminary data.</text>
</comment>
<feature type="non-terminal residue" evidence="4">
    <location>
        <position position="1"/>
    </location>
</feature>
<dbReference type="GO" id="GO:0034364">
    <property type="term" value="C:high-density lipoprotein particle"/>
    <property type="evidence" value="ECO:0007669"/>
    <property type="project" value="UniProtKB-UniRule"/>
</dbReference>
<feature type="region of interest" description="Disordered" evidence="2">
    <location>
        <begin position="95"/>
        <end position="115"/>
    </location>
</feature>
<protein>
    <recommendedName>
        <fullName evidence="1">Serum amyloid A protein</fullName>
    </recommendedName>
</protein>
<dbReference type="GO" id="GO:0006953">
    <property type="term" value="P:acute-phase response"/>
    <property type="evidence" value="ECO:0007669"/>
    <property type="project" value="UniProtKB-UniRule"/>
</dbReference>
<dbReference type="Proteomes" id="UP000534930">
    <property type="component" value="Unassembled WGS sequence"/>
</dbReference>
<dbReference type="PRINTS" id="PR00306">
    <property type="entry name" value="SERUMAMYLOID"/>
</dbReference>
<evidence type="ECO:0000256" key="2">
    <source>
        <dbReference type="SAM" id="MobiDB-lite"/>
    </source>
</evidence>